<dbReference type="InterPro" id="IPR009305">
    <property type="entry name" value="Mpo1-like"/>
</dbReference>
<evidence type="ECO:0000256" key="1">
    <source>
        <dbReference type="SAM" id="Phobius"/>
    </source>
</evidence>
<dbReference type="GO" id="GO:0046521">
    <property type="term" value="P:sphingoid catabolic process"/>
    <property type="evidence" value="ECO:0007669"/>
    <property type="project" value="TreeGrafter"/>
</dbReference>
<dbReference type="Proteomes" id="UP000054408">
    <property type="component" value="Unassembled WGS sequence"/>
</dbReference>
<dbReference type="GO" id="GO:0005783">
    <property type="term" value="C:endoplasmic reticulum"/>
    <property type="evidence" value="ECO:0007669"/>
    <property type="project" value="TreeGrafter"/>
</dbReference>
<gene>
    <name evidence="2" type="ORF">AMSG_01291</name>
</gene>
<evidence type="ECO:0000313" key="2">
    <source>
        <dbReference type="EMBL" id="KNC53581.1"/>
    </source>
</evidence>
<evidence type="ECO:0000313" key="3">
    <source>
        <dbReference type="Proteomes" id="UP000054408"/>
    </source>
</evidence>
<feature type="transmembrane region" description="Helical" evidence="1">
    <location>
        <begin position="21"/>
        <end position="44"/>
    </location>
</feature>
<organism evidence="2 3">
    <name type="scientific">Thecamonas trahens ATCC 50062</name>
    <dbReference type="NCBI Taxonomy" id="461836"/>
    <lineage>
        <taxon>Eukaryota</taxon>
        <taxon>Apusozoa</taxon>
        <taxon>Apusomonadida</taxon>
        <taxon>Apusomonadidae</taxon>
        <taxon>Thecamonas</taxon>
    </lineage>
</organism>
<dbReference type="PANTHER" id="PTHR28026">
    <property type="entry name" value="DUF962 DOMAIN PROTEIN (AFU_ORTHOLOGUE AFUA_8G05310)"/>
    <property type="match status" value="1"/>
</dbReference>
<protein>
    <recommendedName>
        <fullName evidence="4">DUF962 domain-containing protein</fullName>
    </recommendedName>
</protein>
<evidence type="ECO:0008006" key="4">
    <source>
        <dbReference type="Google" id="ProtNLM"/>
    </source>
</evidence>
<feature type="transmembrane region" description="Helical" evidence="1">
    <location>
        <begin position="89"/>
        <end position="107"/>
    </location>
</feature>
<proteinExistence type="predicted"/>
<dbReference type="eggNOG" id="KOG3292">
    <property type="taxonomic scope" value="Eukaryota"/>
</dbReference>
<reference evidence="2 3" key="1">
    <citation type="submission" date="2010-05" db="EMBL/GenBank/DDBJ databases">
        <title>The Genome Sequence of Thecamonas trahens ATCC 50062.</title>
        <authorList>
            <consortium name="The Broad Institute Genome Sequencing Platform"/>
            <person name="Russ C."/>
            <person name="Cuomo C."/>
            <person name="Shea T."/>
            <person name="Young S.K."/>
            <person name="Zeng Q."/>
            <person name="Koehrsen M."/>
            <person name="Haas B."/>
            <person name="Borodovsky M."/>
            <person name="Guigo R."/>
            <person name="Alvarado L."/>
            <person name="Berlin A."/>
            <person name="Bochicchio J."/>
            <person name="Borenstein D."/>
            <person name="Chapman S."/>
            <person name="Chen Z."/>
            <person name="Freedman E."/>
            <person name="Gellesch M."/>
            <person name="Goldberg J."/>
            <person name="Griggs A."/>
            <person name="Gujja S."/>
            <person name="Heilman E."/>
            <person name="Heiman D."/>
            <person name="Hepburn T."/>
            <person name="Howarth C."/>
            <person name="Jen D."/>
            <person name="Larson L."/>
            <person name="Mehta T."/>
            <person name="Park D."/>
            <person name="Pearson M."/>
            <person name="Roberts A."/>
            <person name="Saif S."/>
            <person name="Shenoy N."/>
            <person name="Sisk P."/>
            <person name="Stolte C."/>
            <person name="Sykes S."/>
            <person name="Thomson T."/>
            <person name="Walk T."/>
            <person name="White J."/>
            <person name="Yandava C."/>
            <person name="Burger G."/>
            <person name="Gray M.W."/>
            <person name="Holland P.W.H."/>
            <person name="King N."/>
            <person name="Lang F.B.F."/>
            <person name="Roger A.J."/>
            <person name="Ruiz-Trillo I."/>
            <person name="Lander E."/>
            <person name="Nusbaum C."/>
        </authorList>
    </citation>
    <scope>NUCLEOTIDE SEQUENCE [LARGE SCALE GENOMIC DNA]</scope>
    <source>
        <strain evidence="2 3">ATCC 50062</strain>
    </source>
</reference>
<sequence>MSYLEKNFAFYASYHSDTINVAVHIICVWPLLWTGQAMLALLALPGPVAEAVDSALPPAVAPYAGANWALVGTLVYVLYYIVLDHKAGFLAAALVVAGNAAANHLVATYPGELVLKAAAGIHIGCWVAQIAAHKIFEGRAPALLDNLAQAFLMAPYFVMLEIIMHLGYEPSPGFIKRATARAAEARAEFEASQKTKAS</sequence>
<keyword evidence="1" id="KW-1133">Transmembrane helix</keyword>
<dbReference type="EMBL" id="GL349437">
    <property type="protein sequence ID" value="KNC53581.1"/>
    <property type="molecule type" value="Genomic_DNA"/>
</dbReference>
<keyword evidence="1" id="KW-0472">Membrane</keyword>
<keyword evidence="3" id="KW-1185">Reference proteome</keyword>
<dbReference type="Pfam" id="PF06127">
    <property type="entry name" value="Mpo1-like"/>
    <property type="match status" value="1"/>
</dbReference>
<dbReference type="GO" id="GO:0016020">
    <property type="term" value="C:membrane"/>
    <property type="evidence" value="ECO:0007669"/>
    <property type="project" value="GOC"/>
</dbReference>
<dbReference type="OrthoDB" id="2124888at2759"/>
<keyword evidence="1" id="KW-0812">Transmembrane</keyword>
<name>A0A0L0DNL2_THETB</name>
<dbReference type="OMA" id="IQFIGHY"/>
<dbReference type="PANTHER" id="PTHR28026:SF9">
    <property type="entry name" value="2-HYDROXY-PALMITIC ACID DIOXYGENASE MPO1"/>
    <property type="match status" value="1"/>
</dbReference>
<accession>A0A0L0DNL2</accession>
<dbReference type="AlphaFoldDB" id="A0A0L0DNL2"/>
<feature type="transmembrane region" description="Helical" evidence="1">
    <location>
        <begin position="147"/>
        <end position="168"/>
    </location>
</feature>
<dbReference type="RefSeq" id="XP_013761898.1">
    <property type="nucleotide sequence ID" value="XM_013906444.1"/>
</dbReference>
<dbReference type="GeneID" id="25561046"/>
<feature type="transmembrane region" description="Helical" evidence="1">
    <location>
        <begin position="64"/>
        <end position="82"/>
    </location>
</feature>